<sequence>MSVLLAPLMANTSDLKLVRDDFHLAQLQNLILDFVTFCIEHHTYHMRNFLNKKDLLRRVLVLLKSKHQFLQLSALRFLRKIIGLKDEQYSLNIARNNLFAPIVDAFKANKRRYNLLNSALIELFEFIRHEDIRTLINYFVENFYSEFESITYVKTFRDLKVRYDAHRDKRERILSESSPTSSTSRFHDNLNTTHLLSIQRLRKDERDLDVDEENWFNDDADENKISSFNHGTAFGDTSDDEDSQPETTSAISTSEPPKTHHSTTDNDDEDEDDLPTSSRSYKQKPIINFHLQRSPTPSTSSNATLPADASSPSAEAASPYAMSPALSSIADQYNDDDDDEEEDEENNRGGGEGEEDDDDDENEDQEEEEEETNSDPYSLTNKRKLDNNDDDEHEQSKLFKKTNDES</sequence>
<comment type="subcellular location">
    <subcellularLocation>
        <location evidence="1">Nucleus</location>
    </subcellularLocation>
</comment>
<name>A0A816G238_ADIRI</name>
<dbReference type="PANTHER" id="PTHR23318:SF0">
    <property type="entry name" value="SERINE_THREONINE-PROTEIN PHOSPHATASE 4 REGULATORY SUBUNIT 3"/>
    <property type="match status" value="1"/>
</dbReference>
<feature type="domain" description="Serine/threonine-protein phosphatase 4 regulatory subunit 3-like central" evidence="4">
    <location>
        <begin position="1"/>
        <end position="164"/>
    </location>
</feature>
<feature type="compositionally biased region" description="Basic and acidic residues" evidence="3">
    <location>
        <begin position="394"/>
        <end position="406"/>
    </location>
</feature>
<dbReference type="InterPro" id="IPR006887">
    <property type="entry name" value="P4R3-like_central_dom"/>
</dbReference>
<evidence type="ECO:0000256" key="1">
    <source>
        <dbReference type="ARBA" id="ARBA00004123"/>
    </source>
</evidence>
<accession>A0A816G238</accession>
<dbReference type="AlphaFoldDB" id="A0A816G238"/>
<dbReference type="SUPFAM" id="SSF48371">
    <property type="entry name" value="ARM repeat"/>
    <property type="match status" value="1"/>
</dbReference>
<feature type="compositionally biased region" description="Acidic residues" evidence="3">
    <location>
        <begin position="333"/>
        <end position="345"/>
    </location>
</feature>
<dbReference type="GO" id="GO:0005654">
    <property type="term" value="C:nucleoplasm"/>
    <property type="evidence" value="ECO:0007669"/>
    <property type="project" value="TreeGrafter"/>
</dbReference>
<dbReference type="GO" id="GO:0006974">
    <property type="term" value="P:DNA damage response"/>
    <property type="evidence" value="ECO:0007669"/>
    <property type="project" value="TreeGrafter"/>
</dbReference>
<feature type="compositionally biased region" description="Polar residues" evidence="3">
    <location>
        <begin position="245"/>
        <end position="256"/>
    </location>
</feature>
<keyword evidence="6" id="KW-1185">Reference proteome</keyword>
<dbReference type="EMBL" id="CAJNOR010012694">
    <property type="protein sequence ID" value="CAF1669254.1"/>
    <property type="molecule type" value="Genomic_DNA"/>
</dbReference>
<dbReference type="GO" id="GO:0072542">
    <property type="term" value="F:protein phosphatase activator activity"/>
    <property type="evidence" value="ECO:0007669"/>
    <property type="project" value="TreeGrafter"/>
</dbReference>
<gene>
    <name evidence="5" type="ORF">XAT740_LOCUS58352</name>
</gene>
<dbReference type="PANTHER" id="PTHR23318">
    <property type="entry name" value="ATP SYNTHASE GAMMA-RELATED"/>
    <property type="match status" value="1"/>
</dbReference>
<dbReference type="Proteomes" id="UP000663828">
    <property type="component" value="Unassembled WGS sequence"/>
</dbReference>
<feature type="compositionally biased region" description="Polar residues" evidence="3">
    <location>
        <begin position="291"/>
        <end position="304"/>
    </location>
</feature>
<feature type="compositionally biased region" description="Low complexity" evidence="3">
    <location>
        <begin position="306"/>
        <end position="325"/>
    </location>
</feature>
<feature type="compositionally biased region" description="Acidic residues" evidence="3">
    <location>
        <begin position="352"/>
        <end position="373"/>
    </location>
</feature>
<protein>
    <recommendedName>
        <fullName evidence="4">Serine/threonine-protein phosphatase 4 regulatory subunit 3-like central domain-containing protein</fullName>
    </recommendedName>
</protein>
<reference evidence="5" key="1">
    <citation type="submission" date="2021-02" db="EMBL/GenBank/DDBJ databases">
        <authorList>
            <person name="Nowell W R."/>
        </authorList>
    </citation>
    <scope>NUCLEOTIDE SEQUENCE</scope>
</reference>
<organism evidence="5 6">
    <name type="scientific">Adineta ricciae</name>
    <name type="common">Rotifer</name>
    <dbReference type="NCBI Taxonomy" id="249248"/>
    <lineage>
        <taxon>Eukaryota</taxon>
        <taxon>Metazoa</taxon>
        <taxon>Spiralia</taxon>
        <taxon>Gnathifera</taxon>
        <taxon>Rotifera</taxon>
        <taxon>Eurotatoria</taxon>
        <taxon>Bdelloidea</taxon>
        <taxon>Adinetida</taxon>
        <taxon>Adinetidae</taxon>
        <taxon>Adineta</taxon>
    </lineage>
</organism>
<evidence type="ECO:0000313" key="5">
    <source>
        <dbReference type="EMBL" id="CAF1669254.1"/>
    </source>
</evidence>
<evidence type="ECO:0000256" key="3">
    <source>
        <dbReference type="SAM" id="MobiDB-lite"/>
    </source>
</evidence>
<dbReference type="GO" id="GO:0030289">
    <property type="term" value="C:protein phosphatase 4 complex"/>
    <property type="evidence" value="ECO:0007669"/>
    <property type="project" value="TreeGrafter"/>
</dbReference>
<feature type="region of interest" description="Disordered" evidence="3">
    <location>
        <begin position="220"/>
        <end position="406"/>
    </location>
</feature>
<dbReference type="InterPro" id="IPR016024">
    <property type="entry name" value="ARM-type_fold"/>
</dbReference>
<proteinExistence type="predicted"/>
<evidence type="ECO:0000313" key="6">
    <source>
        <dbReference type="Proteomes" id="UP000663828"/>
    </source>
</evidence>
<feature type="compositionally biased region" description="Acidic residues" evidence="3">
    <location>
        <begin position="265"/>
        <end position="274"/>
    </location>
</feature>
<evidence type="ECO:0000259" key="4">
    <source>
        <dbReference type="Pfam" id="PF04802"/>
    </source>
</evidence>
<dbReference type="Pfam" id="PF04802">
    <property type="entry name" value="PP4R3"/>
    <property type="match status" value="1"/>
</dbReference>
<keyword evidence="2" id="KW-0539">Nucleus</keyword>
<evidence type="ECO:0000256" key="2">
    <source>
        <dbReference type="ARBA" id="ARBA00023242"/>
    </source>
</evidence>
<dbReference type="InterPro" id="IPR051137">
    <property type="entry name" value="PP4R3-like"/>
</dbReference>
<comment type="caution">
    <text evidence="5">The sequence shown here is derived from an EMBL/GenBank/DDBJ whole genome shotgun (WGS) entry which is preliminary data.</text>
</comment>